<protein>
    <recommendedName>
        <fullName evidence="7">Zn(2)-C6 fungal-type domain-containing protein</fullName>
    </recommendedName>
</protein>
<dbReference type="InterPro" id="IPR053181">
    <property type="entry name" value="EcdB-like_regulator"/>
</dbReference>
<feature type="compositionally biased region" description="Low complexity" evidence="6">
    <location>
        <begin position="916"/>
        <end position="941"/>
    </location>
</feature>
<dbReference type="EMBL" id="LCZI01000302">
    <property type="protein sequence ID" value="KKZ67242.1"/>
    <property type="molecule type" value="Genomic_DNA"/>
</dbReference>
<evidence type="ECO:0000256" key="5">
    <source>
        <dbReference type="SAM" id="Coils"/>
    </source>
</evidence>
<dbReference type="PANTHER" id="PTHR47785:SF4">
    <property type="entry name" value="ZN(II)2CYS6 TRANSCRIPTION FACTOR (EUROFUNG)"/>
    <property type="match status" value="1"/>
</dbReference>
<feature type="region of interest" description="Disordered" evidence="6">
    <location>
        <begin position="916"/>
        <end position="944"/>
    </location>
</feature>
<dbReference type="Pfam" id="PF00172">
    <property type="entry name" value="Zn_clus"/>
    <property type="match status" value="1"/>
</dbReference>
<keyword evidence="4" id="KW-0539">Nucleus</keyword>
<feature type="compositionally biased region" description="Pro residues" evidence="6">
    <location>
        <begin position="55"/>
        <end position="75"/>
    </location>
</feature>
<evidence type="ECO:0000256" key="2">
    <source>
        <dbReference type="ARBA" id="ARBA00023125"/>
    </source>
</evidence>
<dbReference type="Proteomes" id="UP000034164">
    <property type="component" value="Unassembled WGS sequence"/>
</dbReference>
<evidence type="ECO:0000256" key="3">
    <source>
        <dbReference type="ARBA" id="ARBA00023163"/>
    </source>
</evidence>
<dbReference type="VEuPathDB" id="FungiDB:EMCG_01112"/>
<dbReference type="GO" id="GO:0008270">
    <property type="term" value="F:zinc ion binding"/>
    <property type="evidence" value="ECO:0007669"/>
    <property type="project" value="InterPro"/>
</dbReference>
<evidence type="ECO:0000313" key="9">
    <source>
        <dbReference type="Proteomes" id="UP000034164"/>
    </source>
</evidence>
<comment type="caution">
    <text evidence="8">The sequence shown here is derived from an EMBL/GenBank/DDBJ whole genome shotgun (WGS) entry which is preliminary data.</text>
</comment>
<dbReference type="CDD" id="cd00067">
    <property type="entry name" value="GAL4"/>
    <property type="match status" value="1"/>
</dbReference>
<keyword evidence="2" id="KW-0238">DNA-binding</keyword>
<feature type="region of interest" description="Disordered" evidence="6">
    <location>
        <begin position="1"/>
        <end position="155"/>
    </location>
</feature>
<dbReference type="PANTHER" id="PTHR47785">
    <property type="entry name" value="ZN(II)2CYS6 TRANSCRIPTION FACTOR (EUROFUNG)-RELATED-RELATED"/>
    <property type="match status" value="1"/>
</dbReference>
<accession>A0A0G2I9B8</accession>
<dbReference type="PROSITE" id="PS50048">
    <property type="entry name" value="ZN2_CY6_FUNGAL_2"/>
    <property type="match status" value="1"/>
</dbReference>
<evidence type="ECO:0000313" key="8">
    <source>
        <dbReference type="EMBL" id="KKZ67242.1"/>
    </source>
</evidence>
<name>A0A0G2I9B8_9EURO</name>
<sequence length="1092" mass="120343">MMEIATEDKSKARTSPSSQPGHRLPAPPRGHYEPGWRPYNTYDGPNPEQQHSGPPRAPPVYSAPPRGNPHVPPEMPYGRPGSISGPTQTPTEPHPPPGTYRSMNGSQEQAQHPQQQPPQQAGPGPGPGNFQQPRMGYPPDGRHPNGETHGLPMYSHGDPMQPIPASQPYTPGGHMPPTPGMYETNSYFVSQAGMPLTSRQRRTTRAQQACDQCRSRKAKCDEGRPACSHCKENNVPCVYKDVPPQKQERSTQIIVERIDRQEETEKAAREELMTKLNEMNTLLAHVKSQMDSMAGSSPSRKHTHMTPNLAKVEANANFIAANLKSPEAQGPVERPREVDVDRAFRSMDADETRAMDDFKKETQDLDSRELSIPIEHTTAAHKLLLWPSIQKLLPERIDDDYVMQLEENRGPLRLYGKGEGDDNFTASPVTSPTSLDYDPAISALARANAWGSGFGFPSGLDTAKFSLQPHPGGLTPFGTLNLDAETIQTHYQSYLDNMHALHPFLDASALHRMVYHFVTHYSPRKSAFSPFSPQIPHVHGERMTTAPKGKRKRSAEDAFEIASEAIPENTGAPSTVIHKSLDNAVVLLVLALGSICGVKTDIPGPVNRRKGQAASPYQQMIAASPTLSDSGKLPAFHYPNEEFYSSPTGHHRRFSGTGNSTDAWNSHEQTDPSLRNLDVIPGLAYFALASDILGDVLGGGGLKHTQACLLAALYTGQVARPFSSHAWICEASRACQILLRPRTFDRIPKGTRQKELINFAFWTCLQLESDILAELDLPASGISRFEDRLYTEAGLFISANELQTPDPLTMIYYLAQIHLRKVLNRVHTELYKAESRDSPDRKASWSTKVQEALSCNLESWRTGLPGNMRWEESDPPSDNIIIARMRAKYYGARYIIHRPLLHHALHPISKFPPGAVNSVASPSPSNVSSSQSQSSPPSANPVHLSHNMERFTSDMGPPSRPALLADVQQPSIKSLDSKVHKACQACIDAAIQSTIAFDGVPGRPVVTNIFGTAHAQFGNMLVLSATYMSPLSQLVDREILRTLLDRTIKFLLQSRHISPSLSKDAEILTLIRRKIFDTPTTSFSSADGHDMA</sequence>
<dbReference type="SUPFAM" id="SSF57701">
    <property type="entry name" value="Zn2/Cys6 DNA-binding domain"/>
    <property type="match status" value="1"/>
</dbReference>
<dbReference type="GO" id="GO:0003677">
    <property type="term" value="F:DNA binding"/>
    <property type="evidence" value="ECO:0007669"/>
    <property type="project" value="UniProtKB-KW"/>
</dbReference>
<evidence type="ECO:0000256" key="4">
    <source>
        <dbReference type="ARBA" id="ARBA00023242"/>
    </source>
</evidence>
<feature type="region of interest" description="Disordered" evidence="6">
    <location>
        <begin position="533"/>
        <end position="552"/>
    </location>
</feature>
<feature type="compositionally biased region" description="Low complexity" evidence="6">
    <location>
        <begin position="105"/>
        <end position="133"/>
    </location>
</feature>
<keyword evidence="3" id="KW-0804">Transcription</keyword>
<dbReference type="CDD" id="cd12148">
    <property type="entry name" value="fungal_TF_MHR"/>
    <property type="match status" value="1"/>
</dbReference>
<feature type="coiled-coil region" evidence="5">
    <location>
        <begin position="258"/>
        <end position="289"/>
    </location>
</feature>
<dbReference type="Gene3D" id="4.10.240.10">
    <property type="entry name" value="Zn(2)-C6 fungal-type DNA-binding domain"/>
    <property type="match status" value="1"/>
</dbReference>
<gene>
    <name evidence="8" type="ORF">EMCG_01112</name>
</gene>
<dbReference type="InterPro" id="IPR001138">
    <property type="entry name" value="Zn2Cys6_DnaBD"/>
</dbReference>
<dbReference type="GO" id="GO:0000981">
    <property type="term" value="F:DNA-binding transcription factor activity, RNA polymerase II-specific"/>
    <property type="evidence" value="ECO:0007669"/>
    <property type="project" value="InterPro"/>
</dbReference>
<feature type="compositionally biased region" description="Basic and acidic residues" evidence="6">
    <location>
        <begin position="1"/>
        <end position="11"/>
    </location>
</feature>
<evidence type="ECO:0000256" key="1">
    <source>
        <dbReference type="ARBA" id="ARBA00023015"/>
    </source>
</evidence>
<reference evidence="9" key="1">
    <citation type="journal article" date="2015" name="PLoS Genet.">
        <title>The dynamic genome and transcriptome of the human fungal pathogen Blastomyces and close relative Emmonsia.</title>
        <authorList>
            <person name="Munoz J.F."/>
            <person name="Gauthier G.M."/>
            <person name="Desjardins C.A."/>
            <person name="Gallo J.E."/>
            <person name="Holder J."/>
            <person name="Sullivan T.D."/>
            <person name="Marty A.J."/>
            <person name="Carmen J.C."/>
            <person name="Chen Z."/>
            <person name="Ding L."/>
            <person name="Gujja S."/>
            <person name="Magrini V."/>
            <person name="Misas E."/>
            <person name="Mitreva M."/>
            <person name="Priest M."/>
            <person name="Saif S."/>
            <person name="Whiston E.A."/>
            <person name="Young S."/>
            <person name="Zeng Q."/>
            <person name="Goldman W.E."/>
            <person name="Mardis E.R."/>
            <person name="Taylor J.W."/>
            <person name="McEwen J.G."/>
            <person name="Clay O.K."/>
            <person name="Klein B.S."/>
            <person name="Cuomo C.A."/>
        </authorList>
    </citation>
    <scope>NUCLEOTIDE SEQUENCE [LARGE SCALE GENOMIC DNA]</scope>
    <source>
        <strain evidence="9">UAMH 3008</strain>
    </source>
</reference>
<proteinExistence type="predicted"/>
<dbReference type="InterPro" id="IPR036864">
    <property type="entry name" value="Zn2-C6_fun-type_DNA-bd_sf"/>
</dbReference>
<keyword evidence="5" id="KW-0175">Coiled coil</keyword>
<organism evidence="8 9">
    <name type="scientific">[Emmonsia] crescens</name>
    <dbReference type="NCBI Taxonomy" id="73230"/>
    <lineage>
        <taxon>Eukaryota</taxon>
        <taxon>Fungi</taxon>
        <taxon>Dikarya</taxon>
        <taxon>Ascomycota</taxon>
        <taxon>Pezizomycotina</taxon>
        <taxon>Eurotiomycetes</taxon>
        <taxon>Eurotiomycetidae</taxon>
        <taxon>Onygenales</taxon>
        <taxon>Ajellomycetaceae</taxon>
        <taxon>Emergomyces</taxon>
    </lineage>
</organism>
<evidence type="ECO:0000256" key="6">
    <source>
        <dbReference type="SAM" id="MobiDB-lite"/>
    </source>
</evidence>
<keyword evidence="1" id="KW-0805">Transcription regulation</keyword>
<dbReference type="AlphaFoldDB" id="A0A0G2I9B8"/>
<dbReference type="OrthoDB" id="5244761at2759"/>
<evidence type="ECO:0000259" key="7">
    <source>
        <dbReference type="PROSITE" id="PS50048"/>
    </source>
</evidence>
<feature type="domain" description="Zn(2)-C6 fungal-type" evidence="7">
    <location>
        <begin position="209"/>
        <end position="239"/>
    </location>
</feature>
<dbReference type="PROSITE" id="PS00463">
    <property type="entry name" value="ZN2_CY6_FUNGAL_1"/>
    <property type="match status" value="1"/>
</dbReference>
<dbReference type="SMART" id="SM00066">
    <property type="entry name" value="GAL4"/>
    <property type="match status" value="1"/>
</dbReference>